<accession>I6XGI3</accession>
<organism evidence="1 2">
    <name type="scientific">Aeromonas phage CC2</name>
    <dbReference type="NCBI Taxonomy" id="1204516"/>
    <lineage>
        <taxon>Viruses</taxon>
        <taxon>Duplodnaviria</taxon>
        <taxon>Heunggongvirae</taxon>
        <taxon>Uroviricota</taxon>
        <taxon>Caudoviricetes</taxon>
        <taxon>Pantevenvirales</taxon>
        <taxon>Straboviridae</taxon>
        <taxon>Emmerichvirinae</taxon>
        <taxon>Ceceduovirus</taxon>
        <taxon>Ceceduovirus cc2</taxon>
    </lineage>
</organism>
<name>I6XGI3_9CAUD</name>
<dbReference type="Proteomes" id="UP000009016">
    <property type="component" value="Segment"/>
</dbReference>
<keyword evidence="2" id="KW-1185">Reference proteome</keyword>
<dbReference type="KEGG" id="vg:14016313"/>
<dbReference type="RefSeq" id="YP_007010046.1">
    <property type="nucleotide sequence ID" value="NC_019538.1"/>
</dbReference>
<evidence type="ECO:0000313" key="1">
    <source>
        <dbReference type="EMBL" id="AFN39171.1"/>
    </source>
</evidence>
<reference evidence="1 2" key="1">
    <citation type="journal article" date="2012" name="J. Virol.">
        <title>Complete Genome Sequence of Aeromonas hydrophila Phage CC2.</title>
        <authorList>
            <person name="Shen C.J."/>
            <person name="Liu Y.J."/>
            <person name="Lu C.P."/>
        </authorList>
    </citation>
    <scope>NUCLEOTIDE SEQUENCE [LARGE SCALE GENOMIC DNA]</scope>
</reference>
<protein>
    <submittedName>
        <fullName evidence="1">Uncharacterized protein</fullName>
    </submittedName>
</protein>
<dbReference type="GeneID" id="14016313"/>
<sequence>MIKHSIIFGNTNCSILDIVKTALSEKIPCNIIENFMLDGYEVVLHSWNRGKGEYVQLTIMSHNYEASVYSGLKQIEQSIGRYRMWIHSVNVIVS</sequence>
<gene>
    <name evidence="1" type="ORF">CC2_020</name>
</gene>
<dbReference type="EMBL" id="JX123262">
    <property type="protein sequence ID" value="AFN39171.1"/>
    <property type="molecule type" value="Genomic_DNA"/>
</dbReference>
<proteinExistence type="predicted"/>
<evidence type="ECO:0000313" key="2">
    <source>
        <dbReference type="Proteomes" id="UP000009016"/>
    </source>
</evidence>